<keyword evidence="2" id="KW-1185">Reference proteome</keyword>
<reference evidence="1 2" key="1">
    <citation type="submission" date="2020-02" db="EMBL/GenBank/DDBJ databases">
        <authorList>
            <person name="Ferguson B K."/>
        </authorList>
    </citation>
    <scope>NUCLEOTIDE SEQUENCE [LARGE SCALE GENOMIC DNA]</scope>
</reference>
<evidence type="ECO:0000313" key="2">
    <source>
        <dbReference type="Proteomes" id="UP000479000"/>
    </source>
</evidence>
<evidence type="ECO:0000313" key="1">
    <source>
        <dbReference type="EMBL" id="CAA9993837.1"/>
    </source>
</evidence>
<dbReference type="Proteomes" id="UP000479000">
    <property type="component" value="Unassembled WGS sequence"/>
</dbReference>
<sequence length="49" mass="5377">MDLSLPFQRTPKTRLIFVTSSRLPGREDTRQDEGAGILAIDQGLCTGSQ</sequence>
<proteinExistence type="predicted"/>
<gene>
    <name evidence="1" type="ORF">NTEN_LOCUS713</name>
</gene>
<accession>A0A6H5FVV0</accession>
<organism evidence="1 2">
    <name type="scientific">Nesidiocoris tenuis</name>
    <dbReference type="NCBI Taxonomy" id="355587"/>
    <lineage>
        <taxon>Eukaryota</taxon>
        <taxon>Metazoa</taxon>
        <taxon>Ecdysozoa</taxon>
        <taxon>Arthropoda</taxon>
        <taxon>Hexapoda</taxon>
        <taxon>Insecta</taxon>
        <taxon>Pterygota</taxon>
        <taxon>Neoptera</taxon>
        <taxon>Paraneoptera</taxon>
        <taxon>Hemiptera</taxon>
        <taxon>Heteroptera</taxon>
        <taxon>Panheteroptera</taxon>
        <taxon>Cimicomorpha</taxon>
        <taxon>Miridae</taxon>
        <taxon>Dicyphina</taxon>
        <taxon>Nesidiocoris</taxon>
    </lineage>
</organism>
<name>A0A6H5FVV0_9HEMI</name>
<dbReference type="AlphaFoldDB" id="A0A6H5FVV0"/>
<protein>
    <submittedName>
        <fullName evidence="1">Uncharacterized protein</fullName>
    </submittedName>
</protein>
<dbReference type="EMBL" id="CADCXU010001277">
    <property type="protein sequence ID" value="CAA9993837.1"/>
    <property type="molecule type" value="Genomic_DNA"/>
</dbReference>